<feature type="domain" description="Tll0287-like" evidence="2">
    <location>
        <begin position="31"/>
        <end position="217"/>
    </location>
</feature>
<dbReference type="EMBL" id="WOFE01000001">
    <property type="protein sequence ID" value="MBM5570472.1"/>
    <property type="molecule type" value="Genomic_DNA"/>
</dbReference>
<evidence type="ECO:0000313" key="4">
    <source>
        <dbReference type="Proteomes" id="UP001195660"/>
    </source>
</evidence>
<keyword evidence="1" id="KW-0812">Transmembrane</keyword>
<protein>
    <submittedName>
        <fullName evidence="3">DUF3365 domain-containing protein</fullName>
    </submittedName>
</protein>
<name>A0ABS2C8W2_9NEIS</name>
<dbReference type="InterPro" id="IPR021796">
    <property type="entry name" value="Tll0287-like_dom"/>
</dbReference>
<organism evidence="3 4">
    <name type="scientific">Deefgea chitinilytica</name>
    <dbReference type="NCBI Taxonomy" id="570276"/>
    <lineage>
        <taxon>Bacteria</taxon>
        <taxon>Pseudomonadati</taxon>
        <taxon>Pseudomonadota</taxon>
        <taxon>Betaproteobacteria</taxon>
        <taxon>Neisseriales</taxon>
        <taxon>Chitinibacteraceae</taxon>
        <taxon>Deefgea</taxon>
    </lineage>
</organism>
<keyword evidence="1" id="KW-1133">Transmembrane helix</keyword>
<dbReference type="Pfam" id="PF11845">
    <property type="entry name" value="Tll0287-like"/>
    <property type="match status" value="1"/>
</dbReference>
<keyword evidence="4" id="KW-1185">Reference proteome</keyword>
<sequence length="258" mass="28682">MAERRISFFSIVLIMALLCVTIYASGEAIYRNQAVAQARTVADMVENIGKWASTFGGMWIKNNKGKELDLGSHLDTMIVTPSIANSSEISSSEADEIIQFHLKNPALIQREISDFTEKSSSTTKFRITSDKFMNPKNAPTGFETTAMNEIRKNNSKEFYTISDGQLRYARALVATEACMRCHDTPAKAPASVRDLYPNQGYGYEVGKVSGVISVTVPYTFSLIELIKDLSLWFWLAVSALVVTILSLSRKKTAEHLND</sequence>
<dbReference type="Proteomes" id="UP001195660">
    <property type="component" value="Unassembled WGS sequence"/>
</dbReference>
<evidence type="ECO:0000256" key="1">
    <source>
        <dbReference type="SAM" id="Phobius"/>
    </source>
</evidence>
<evidence type="ECO:0000259" key="2">
    <source>
        <dbReference type="Pfam" id="PF11845"/>
    </source>
</evidence>
<comment type="caution">
    <text evidence="3">The sequence shown here is derived from an EMBL/GenBank/DDBJ whole genome shotgun (WGS) entry which is preliminary data.</text>
</comment>
<accession>A0ABS2C8W2</accession>
<gene>
    <name evidence="3" type="ORF">GM173_02640</name>
</gene>
<proteinExistence type="predicted"/>
<evidence type="ECO:0000313" key="3">
    <source>
        <dbReference type="EMBL" id="MBM5570472.1"/>
    </source>
</evidence>
<dbReference type="InterPro" id="IPR010916">
    <property type="entry name" value="TonB_box_CS"/>
</dbReference>
<dbReference type="RefSeq" id="WP_203569771.1">
    <property type="nucleotide sequence ID" value="NZ_WOFE01000001.1"/>
</dbReference>
<feature type="transmembrane region" description="Helical" evidence="1">
    <location>
        <begin position="229"/>
        <end position="247"/>
    </location>
</feature>
<reference evidence="3 4" key="1">
    <citation type="submission" date="2019-11" db="EMBL/GenBank/DDBJ databases">
        <title>Novel Deefgea species.</title>
        <authorList>
            <person name="Han J.-H."/>
        </authorList>
    </citation>
    <scope>NUCLEOTIDE SEQUENCE [LARGE SCALE GENOMIC DNA]</scope>
    <source>
        <strain evidence="3 4">LMG 24817</strain>
    </source>
</reference>
<dbReference type="PROSITE" id="PS00430">
    <property type="entry name" value="TONB_DEPENDENT_REC_1"/>
    <property type="match status" value="1"/>
</dbReference>
<keyword evidence="1" id="KW-0472">Membrane</keyword>